<feature type="region of interest" description="Disordered" evidence="1">
    <location>
        <begin position="127"/>
        <end position="167"/>
    </location>
</feature>
<evidence type="ECO:0000313" key="3">
    <source>
        <dbReference type="EMBL" id="ELA42603.1"/>
    </source>
</evidence>
<name>L2GP14_VITCO</name>
<evidence type="ECO:0000313" key="4">
    <source>
        <dbReference type="Proteomes" id="UP000011082"/>
    </source>
</evidence>
<feature type="chain" id="PRO_5003960160" evidence="2">
    <location>
        <begin position="20"/>
        <end position="204"/>
    </location>
</feature>
<reference evidence="4" key="1">
    <citation type="submission" date="2011-05" db="EMBL/GenBank/DDBJ databases">
        <title>The genome sequence of Vittaforma corneae strain ATCC 50505.</title>
        <authorList>
            <consortium name="The Broad Institute Genome Sequencing Platform"/>
            <person name="Cuomo C."/>
            <person name="Didier E."/>
            <person name="Bowers L."/>
            <person name="Young S.K."/>
            <person name="Zeng Q."/>
            <person name="Gargeya S."/>
            <person name="Fitzgerald M."/>
            <person name="Haas B."/>
            <person name="Abouelleil A."/>
            <person name="Alvarado L."/>
            <person name="Arachchi H.M."/>
            <person name="Berlin A."/>
            <person name="Chapman S.B."/>
            <person name="Gearin G."/>
            <person name="Goldberg J."/>
            <person name="Griggs A."/>
            <person name="Gujja S."/>
            <person name="Hansen M."/>
            <person name="Heiman D."/>
            <person name="Howarth C."/>
            <person name="Larimer J."/>
            <person name="Lui A."/>
            <person name="MacDonald P.J.P."/>
            <person name="McCowen C."/>
            <person name="Montmayeur A."/>
            <person name="Murphy C."/>
            <person name="Neiman D."/>
            <person name="Pearson M."/>
            <person name="Priest M."/>
            <person name="Roberts A."/>
            <person name="Saif S."/>
            <person name="Shea T."/>
            <person name="Sisk P."/>
            <person name="Stolte C."/>
            <person name="Sykes S."/>
            <person name="Wortman J."/>
            <person name="Nusbaum C."/>
            <person name="Birren B."/>
        </authorList>
    </citation>
    <scope>NUCLEOTIDE SEQUENCE [LARGE SCALE GENOMIC DNA]</scope>
    <source>
        <strain evidence="4">ATCC 50505</strain>
    </source>
</reference>
<dbReference type="AlphaFoldDB" id="L2GP14"/>
<keyword evidence="4" id="KW-1185">Reference proteome</keyword>
<evidence type="ECO:0000256" key="1">
    <source>
        <dbReference type="SAM" id="MobiDB-lite"/>
    </source>
</evidence>
<accession>L2GP14</accession>
<sequence>MKSMHILVYFFSLAKCTEHTSNNTPIITPTAPPYDDQPPAYSPFYGYQNEAYQHPSQYGFTNYNVPQYPPPPYSSLGQETGYVNLSEQPPNPQFGFYGQSTPQYPSPYFQQGAGDVNRNEPGMFYPEEEGESTEKLPITDDDNGDQGRLYPSLDDLLGSSDQASDSLEWEEEIGEIRAKKGMLEEQGTKHMIVHRMMILKPVHS</sequence>
<dbReference type="EMBL" id="JH370131">
    <property type="protein sequence ID" value="ELA42603.1"/>
    <property type="molecule type" value="Genomic_DNA"/>
</dbReference>
<gene>
    <name evidence="3" type="ORF">VICG_00355</name>
</gene>
<dbReference type="HOGENOM" id="CLU_1344163_0_0_1"/>
<dbReference type="Proteomes" id="UP000011082">
    <property type="component" value="Unassembled WGS sequence"/>
</dbReference>
<dbReference type="RefSeq" id="XP_007603808.1">
    <property type="nucleotide sequence ID" value="XM_007603746.1"/>
</dbReference>
<dbReference type="InParanoid" id="L2GP14"/>
<proteinExistence type="predicted"/>
<evidence type="ECO:0000256" key="2">
    <source>
        <dbReference type="SAM" id="SignalP"/>
    </source>
</evidence>
<dbReference type="GeneID" id="19881073"/>
<dbReference type="VEuPathDB" id="MicrosporidiaDB:VICG_00355"/>
<protein>
    <submittedName>
        <fullName evidence="3">Uncharacterized protein</fullName>
    </submittedName>
</protein>
<keyword evidence="2" id="KW-0732">Signal</keyword>
<organism evidence="3 4">
    <name type="scientific">Vittaforma corneae (strain ATCC 50505)</name>
    <name type="common">Microsporidian parasite</name>
    <name type="synonym">Nosema corneum</name>
    <dbReference type="NCBI Taxonomy" id="993615"/>
    <lineage>
        <taxon>Eukaryota</taxon>
        <taxon>Fungi</taxon>
        <taxon>Fungi incertae sedis</taxon>
        <taxon>Microsporidia</taxon>
        <taxon>Nosematidae</taxon>
        <taxon>Vittaforma</taxon>
    </lineage>
</organism>
<feature type="signal peptide" evidence="2">
    <location>
        <begin position="1"/>
        <end position="19"/>
    </location>
</feature>